<feature type="region of interest" description="Disordered" evidence="1">
    <location>
        <begin position="37"/>
        <end position="79"/>
    </location>
</feature>
<organism evidence="2 3">
    <name type="scientific">Lagenidium giganteum</name>
    <dbReference type="NCBI Taxonomy" id="4803"/>
    <lineage>
        <taxon>Eukaryota</taxon>
        <taxon>Sar</taxon>
        <taxon>Stramenopiles</taxon>
        <taxon>Oomycota</taxon>
        <taxon>Peronosporomycetes</taxon>
        <taxon>Pythiales</taxon>
        <taxon>Pythiaceae</taxon>
    </lineage>
</organism>
<evidence type="ECO:0000256" key="1">
    <source>
        <dbReference type="SAM" id="MobiDB-lite"/>
    </source>
</evidence>
<dbReference type="Proteomes" id="UP001146120">
    <property type="component" value="Unassembled WGS sequence"/>
</dbReference>
<name>A0AAV2Z4C4_9STRA</name>
<proteinExistence type="predicted"/>
<keyword evidence="3" id="KW-1185">Reference proteome</keyword>
<reference evidence="2" key="2">
    <citation type="journal article" date="2023" name="Microbiol Resour">
        <title>Decontamination and Annotation of the Draft Genome Sequence of the Oomycete Lagenidium giganteum ARSEF 373.</title>
        <authorList>
            <person name="Morgan W.R."/>
            <person name="Tartar A."/>
        </authorList>
    </citation>
    <scope>NUCLEOTIDE SEQUENCE</scope>
    <source>
        <strain evidence="2">ARSEF 373</strain>
    </source>
</reference>
<dbReference type="EMBL" id="DAKRPA010000034">
    <property type="protein sequence ID" value="DBA02216.1"/>
    <property type="molecule type" value="Genomic_DNA"/>
</dbReference>
<protein>
    <submittedName>
        <fullName evidence="2">Uncharacterized protein</fullName>
    </submittedName>
</protein>
<gene>
    <name evidence="2" type="ORF">N0F65_007626</name>
</gene>
<dbReference type="AlphaFoldDB" id="A0AAV2Z4C4"/>
<sequence length="289" mass="32337">MRPVASRTGPTPQDPHAVNPLLLVTESSKLLKDHHIGAHGLSSPATPGSRRIKRRSGAGSAKLRRDWGARSDSVGSEDGAIVGRRGRRVTFKTRLDAEQMPHPDNMLSYDELLFMVAGFTPSHCTVLPSEEEGDGGAAPDEIGDEPCERSVQLVVAEFLFRSAVYLGYEPDTKPWTPYFRETKRFSSNDVKRWRRLVHHDWEKEERPERSNNTNGNGAFSLRAAVSGWIHRRRRHSAPEPKEVKPAPLPATVPRDKDISLLVEIVNSSVSYGAFQFRSKDIIRLCNVEI</sequence>
<accession>A0AAV2Z4C4</accession>
<reference evidence="2" key="1">
    <citation type="submission" date="2022-11" db="EMBL/GenBank/DDBJ databases">
        <authorList>
            <person name="Morgan W.R."/>
            <person name="Tartar A."/>
        </authorList>
    </citation>
    <scope>NUCLEOTIDE SEQUENCE</scope>
    <source>
        <strain evidence="2">ARSEF 373</strain>
    </source>
</reference>
<evidence type="ECO:0000313" key="2">
    <source>
        <dbReference type="EMBL" id="DBA02216.1"/>
    </source>
</evidence>
<evidence type="ECO:0000313" key="3">
    <source>
        <dbReference type="Proteomes" id="UP001146120"/>
    </source>
</evidence>
<comment type="caution">
    <text evidence="2">The sequence shown here is derived from an EMBL/GenBank/DDBJ whole genome shotgun (WGS) entry which is preliminary data.</text>
</comment>